<dbReference type="Pfam" id="PF14639">
    <property type="entry name" value="YqgF"/>
    <property type="match status" value="1"/>
</dbReference>
<dbReference type="SUPFAM" id="SSF53098">
    <property type="entry name" value="Ribonuclease H-like"/>
    <property type="match status" value="1"/>
</dbReference>
<dbReference type="GO" id="GO:0034728">
    <property type="term" value="P:nucleosome organization"/>
    <property type="evidence" value="ECO:0007669"/>
    <property type="project" value="TreeGrafter"/>
</dbReference>
<organism evidence="2 3">
    <name type="scientific">Panagrolaimus davidi</name>
    <dbReference type="NCBI Taxonomy" id="227884"/>
    <lineage>
        <taxon>Eukaryota</taxon>
        <taxon>Metazoa</taxon>
        <taxon>Ecdysozoa</taxon>
        <taxon>Nematoda</taxon>
        <taxon>Chromadorea</taxon>
        <taxon>Rhabditida</taxon>
        <taxon>Tylenchina</taxon>
        <taxon>Panagrolaimomorpha</taxon>
        <taxon>Panagrolaimoidea</taxon>
        <taxon>Panagrolaimidae</taxon>
        <taxon>Panagrolaimus</taxon>
    </lineage>
</organism>
<dbReference type="InterPro" id="IPR017072">
    <property type="entry name" value="TF_Spt6"/>
</dbReference>
<proteinExistence type="predicted"/>
<dbReference type="GO" id="GO:0140673">
    <property type="term" value="P:transcription elongation-coupled chromatin remodeling"/>
    <property type="evidence" value="ECO:0007669"/>
    <property type="project" value="InterPro"/>
</dbReference>
<evidence type="ECO:0000259" key="1">
    <source>
        <dbReference type="Pfam" id="PF14639"/>
    </source>
</evidence>
<dbReference type="GO" id="GO:0031491">
    <property type="term" value="F:nucleosome binding"/>
    <property type="evidence" value="ECO:0007669"/>
    <property type="project" value="TreeGrafter"/>
</dbReference>
<evidence type="ECO:0000313" key="2">
    <source>
        <dbReference type="Proteomes" id="UP000887578"/>
    </source>
</evidence>
<keyword evidence="2" id="KW-1185">Reference proteome</keyword>
<dbReference type="PANTHER" id="PTHR10145">
    <property type="entry name" value="TRANSCRIPTION ELONGATION FACTOR SPT6"/>
    <property type="match status" value="1"/>
</dbReference>
<sequence length="169" mass="19351">MKLQERQYQNAYGERIRIAGYAKIFAYEEDEFAVGATNGKDTRIMAIAYPGEFDLASYAVVVDHFGDIIESVRLANFLEREKLYDPGCPKVSTFVFFKYHIRRIVDNLLEQNEIPQSIPIDLYKNDIAKVYSQSELGKHELPDYVVLQRQAVSLARIAADPLVEISKII</sequence>
<reference evidence="3" key="1">
    <citation type="submission" date="2022-11" db="UniProtKB">
        <authorList>
            <consortium name="WormBaseParasite"/>
        </authorList>
    </citation>
    <scope>IDENTIFICATION</scope>
</reference>
<name>A0A914Q8F4_9BILA</name>
<dbReference type="InterPro" id="IPR012337">
    <property type="entry name" value="RNaseH-like_sf"/>
</dbReference>
<dbReference type="Proteomes" id="UP000887578">
    <property type="component" value="Unplaced"/>
</dbReference>
<dbReference type="WBParaSite" id="PDA_v2.g25349.t1">
    <property type="protein sequence ID" value="PDA_v2.g25349.t1"/>
    <property type="gene ID" value="PDA_v2.g25349"/>
</dbReference>
<dbReference type="GO" id="GO:0008023">
    <property type="term" value="C:transcription elongation factor complex"/>
    <property type="evidence" value="ECO:0007669"/>
    <property type="project" value="TreeGrafter"/>
</dbReference>
<dbReference type="GO" id="GO:0042393">
    <property type="term" value="F:histone binding"/>
    <property type="evidence" value="ECO:0007669"/>
    <property type="project" value="TreeGrafter"/>
</dbReference>
<accession>A0A914Q8F4</accession>
<dbReference type="InterPro" id="IPR037027">
    <property type="entry name" value="YqgF/RNaseH-like_dom_sf"/>
</dbReference>
<protein>
    <submittedName>
        <fullName evidence="3">Transcription elongation factor Spt6 YqgF domain-containing protein</fullName>
    </submittedName>
</protein>
<dbReference type="AlphaFoldDB" id="A0A914Q8F4"/>
<dbReference type="PANTHER" id="PTHR10145:SF6">
    <property type="entry name" value="TRANSCRIPTION ELONGATION FACTOR SPT6"/>
    <property type="match status" value="1"/>
</dbReference>
<dbReference type="Gene3D" id="3.30.420.140">
    <property type="entry name" value="YqgF/RNase H-like domain"/>
    <property type="match status" value="1"/>
</dbReference>
<feature type="domain" description="Transcription elongation factor Spt6 YqgF" evidence="1">
    <location>
        <begin position="98"/>
        <end position="167"/>
    </location>
</feature>
<evidence type="ECO:0000313" key="3">
    <source>
        <dbReference type="WBParaSite" id="PDA_v2.g25349.t1"/>
    </source>
</evidence>
<dbReference type="InterPro" id="IPR028231">
    <property type="entry name" value="Spt6_YqgF"/>
</dbReference>